<name>A0A9Q0N907_9DIPT</name>
<dbReference type="SUPFAM" id="SSF50998">
    <property type="entry name" value="Quinoprotein alcohol dehydrogenase-like"/>
    <property type="match status" value="1"/>
</dbReference>
<evidence type="ECO:0000256" key="1">
    <source>
        <dbReference type="ARBA" id="ARBA00004123"/>
    </source>
</evidence>
<comment type="caution">
    <text evidence="3">The sequence shown here is derived from an EMBL/GenBank/DDBJ whole genome shotgun (WGS) entry which is preliminary data.</text>
</comment>
<dbReference type="Proteomes" id="UP001151699">
    <property type="component" value="Chromosome A"/>
</dbReference>
<keyword evidence="4" id="KW-1185">Reference proteome</keyword>
<dbReference type="PANTHER" id="PTHR13129:SF4">
    <property type="entry name" value="DDB1- AND CUL4-ASSOCIATED FACTOR 1"/>
    <property type="match status" value="1"/>
</dbReference>
<accession>A0A9Q0N907</accession>
<dbReference type="AlphaFoldDB" id="A0A9Q0N907"/>
<dbReference type="InterPro" id="IPR011044">
    <property type="entry name" value="Quino_amine_DH_bsu"/>
</dbReference>
<evidence type="ECO:0000313" key="4">
    <source>
        <dbReference type="Proteomes" id="UP001151699"/>
    </source>
</evidence>
<comment type="subcellular location">
    <subcellularLocation>
        <location evidence="1">Nucleus</location>
    </subcellularLocation>
</comment>
<protein>
    <submittedName>
        <fullName evidence="3">Protein mahjong</fullName>
    </submittedName>
</protein>
<dbReference type="InterPro" id="IPR001680">
    <property type="entry name" value="WD40_rpt"/>
</dbReference>
<organism evidence="3 4">
    <name type="scientific">Pseudolycoriella hygida</name>
    <dbReference type="NCBI Taxonomy" id="35572"/>
    <lineage>
        <taxon>Eukaryota</taxon>
        <taxon>Metazoa</taxon>
        <taxon>Ecdysozoa</taxon>
        <taxon>Arthropoda</taxon>
        <taxon>Hexapoda</taxon>
        <taxon>Insecta</taxon>
        <taxon>Pterygota</taxon>
        <taxon>Neoptera</taxon>
        <taxon>Endopterygota</taxon>
        <taxon>Diptera</taxon>
        <taxon>Nematocera</taxon>
        <taxon>Sciaroidea</taxon>
        <taxon>Sciaridae</taxon>
        <taxon>Pseudolycoriella</taxon>
    </lineage>
</organism>
<proteinExistence type="predicted"/>
<keyword evidence="2" id="KW-0539">Nucleus</keyword>
<dbReference type="OrthoDB" id="27563at2759"/>
<evidence type="ECO:0000256" key="2">
    <source>
        <dbReference type="ARBA" id="ARBA00023242"/>
    </source>
</evidence>
<dbReference type="PANTHER" id="PTHR13129">
    <property type="entry name" value="VPRBP PROTEIN-RELATED"/>
    <property type="match status" value="1"/>
</dbReference>
<dbReference type="GO" id="GO:0005634">
    <property type="term" value="C:nucleus"/>
    <property type="evidence" value="ECO:0007669"/>
    <property type="project" value="UniProtKB-SubCell"/>
</dbReference>
<feature type="non-terminal residue" evidence="3">
    <location>
        <position position="1"/>
    </location>
</feature>
<dbReference type="SUPFAM" id="SSF50978">
    <property type="entry name" value="WD40 repeat-like"/>
    <property type="match status" value="1"/>
</dbReference>
<dbReference type="InterPro" id="IPR015943">
    <property type="entry name" value="WD40/YVTN_repeat-like_dom_sf"/>
</dbReference>
<dbReference type="SMART" id="SM00320">
    <property type="entry name" value="WD40"/>
    <property type="match status" value="4"/>
</dbReference>
<dbReference type="InterPro" id="IPR033270">
    <property type="entry name" value="VPRBP/DCAF1"/>
</dbReference>
<dbReference type="Gene3D" id="2.130.10.10">
    <property type="entry name" value="YVTN repeat-like/Quinoprotein amine dehydrogenase"/>
    <property type="match status" value="6"/>
</dbReference>
<dbReference type="GO" id="GO:0016567">
    <property type="term" value="P:protein ubiquitination"/>
    <property type="evidence" value="ECO:0007669"/>
    <property type="project" value="InterPro"/>
</dbReference>
<dbReference type="SUPFAM" id="SSF50969">
    <property type="entry name" value="YVTN repeat-like/Quinoprotein amine dehydrogenase"/>
    <property type="match status" value="1"/>
</dbReference>
<dbReference type="GO" id="GO:0080008">
    <property type="term" value="C:Cul4-RING E3 ubiquitin ligase complex"/>
    <property type="evidence" value="ECO:0007669"/>
    <property type="project" value="TreeGrafter"/>
</dbReference>
<dbReference type="InterPro" id="IPR036322">
    <property type="entry name" value="WD40_repeat_dom_sf"/>
</dbReference>
<dbReference type="Pfam" id="PF00400">
    <property type="entry name" value="WD40"/>
    <property type="match status" value="1"/>
</dbReference>
<evidence type="ECO:0000313" key="3">
    <source>
        <dbReference type="EMBL" id="KAJ6646076.1"/>
    </source>
</evidence>
<dbReference type="EMBL" id="WJQU01000001">
    <property type="protein sequence ID" value="KAJ6646076.1"/>
    <property type="molecule type" value="Genomic_DNA"/>
</dbReference>
<dbReference type="InterPro" id="IPR011047">
    <property type="entry name" value="Quinoprotein_ADH-like_sf"/>
</dbReference>
<reference evidence="3" key="1">
    <citation type="submission" date="2022-07" db="EMBL/GenBank/DDBJ databases">
        <authorList>
            <person name="Trinca V."/>
            <person name="Uliana J.V.C."/>
            <person name="Torres T.T."/>
            <person name="Ward R.J."/>
            <person name="Monesi N."/>
        </authorList>
    </citation>
    <scope>NUCLEOTIDE SEQUENCE</scope>
    <source>
        <strain evidence="3">HSMRA1968</strain>
        <tissue evidence="3">Whole embryos</tissue>
    </source>
</reference>
<gene>
    <name evidence="3" type="primary">mahj_2</name>
    <name evidence="3" type="ORF">Bhyg_01286</name>
</gene>
<sequence>MTDLCKNISFRYTCRQNGTDTETRWKDRLYVHSEFGLDRVIRPYQGDAFFTCCDFTHCTTRLIVGLKCGSVKMYSTKNRRLYTTQQCHGNFVTNLKTSKDGRLLLTSNFSSRPLSRLWNIKQKQLTLTTNFNDDQYLEFGKLNEDKIIGTSRSTATIYDVQTGQSICSFVPSMGNYCRDYRATFNPFDNLILSEIIYGMIPTMMTKSGIVAVYNNKNGSLYTTHQCHGSSVTHVKTSMDRNLLLTCSSYRRPLSRMWNIENNQLSVQLDFAEDEYLEFSKLNEDKIIGTSRSTATIYDVQTGQSIATFVPSIGNVYKEYRATFNPSDELILSGGLLWDVRSGRVLHQFELLSQKLPGVFHPNGLEIVSNSSVWDIRTFRLLRTVPQLELSIVKFSPQHVIYVIPSEVSRMISVIENGDCLEDTFKVLNSSDYSTIVTVNVGRNIYDLSVNRYGTQVASVENVGNFYWNFKSTIYQINKNKSGIVAVYNNKNGSLYTTHQCHGSSVTHVKTSKDGRLLLTCSSYRRPLSRMWNIARNKLSEQLDFAEDQHLEFSKLNEDKIIGTSRSTATIYDVQTGQSTATFAPSNGNVYKENRATFNPSDELILSVQLDFAEDEYLEFSKLNEDKIIGTSRSTATIYDVQTGQLTATFVRGILWDVRSGRELHQFELLSQKLPSVFHPNGLEIVSNSSVWDIRTFRLLRTVPQLELSIVKFSPQHVIYVIPSEISRIISVVENVDCLEDTFKVLNSSDYSTIVTVNVGRNIYDFSVNRYGTQVALVENAGNFYWNFRSTVHGVLWDARAGREIHTFSMFEDALSGVFHPNGCEIVANHYVWDIRTFGLVRTIPELELLAVTFSSQNVIYAIPNEYERLNGFTEEPLHTSFLVMDMYDYSLIERVKVGHRIFDISVNKHGSQVALVENTGKYDDFSSNARIYEVGKRFVNNHIRCRNYLHHLSSNDDAKSTYIPNKQDDNNDEVEMMTTNSNYFHSDFNF</sequence>